<keyword evidence="9" id="KW-1185">Reference proteome</keyword>
<dbReference type="KEGG" id="ache:ACHE_11526S"/>
<evidence type="ECO:0000256" key="4">
    <source>
        <dbReference type="PROSITE-ProRule" id="PRU10007"/>
    </source>
</evidence>
<dbReference type="PANTHER" id="PTHR43353">
    <property type="entry name" value="SUCCINATE-SEMIALDEHYDE DEHYDROGENASE, MITOCHONDRIAL"/>
    <property type="match status" value="1"/>
</dbReference>
<evidence type="ECO:0000259" key="7">
    <source>
        <dbReference type="Pfam" id="PF00171"/>
    </source>
</evidence>
<name>A0A7R7ZK20_ASPCH</name>
<dbReference type="InterPro" id="IPR016161">
    <property type="entry name" value="Ald_DH/histidinol_DH"/>
</dbReference>
<dbReference type="FunFam" id="3.40.605.10:FF:000012">
    <property type="entry name" value="NAD-dependent succinate-semialdehyde dehydrogenase"/>
    <property type="match status" value="1"/>
</dbReference>
<dbReference type="CDD" id="cd07105">
    <property type="entry name" value="ALDH_SaliADH"/>
    <property type="match status" value="1"/>
</dbReference>
<feature type="compositionally biased region" description="Low complexity" evidence="6">
    <location>
        <begin position="13"/>
        <end position="22"/>
    </location>
</feature>
<dbReference type="InterPro" id="IPR029510">
    <property type="entry name" value="Ald_DH_CS_GLU"/>
</dbReference>
<reference evidence="8" key="1">
    <citation type="submission" date="2021-01" db="EMBL/GenBank/DDBJ databases">
        <authorList>
            <consortium name="Aspergillus chevalieri M1 genome sequencing consortium"/>
            <person name="Kazuki M."/>
            <person name="Futagami T."/>
        </authorList>
    </citation>
    <scope>NUCLEOTIDE SEQUENCE</scope>
    <source>
        <strain evidence="8">M1</strain>
    </source>
</reference>
<evidence type="ECO:0000256" key="6">
    <source>
        <dbReference type="SAM" id="MobiDB-lite"/>
    </source>
</evidence>
<keyword evidence="3 5" id="KW-0560">Oxidoreductase</keyword>
<dbReference type="InterPro" id="IPR016162">
    <property type="entry name" value="Ald_DH_N"/>
</dbReference>
<evidence type="ECO:0000313" key="8">
    <source>
        <dbReference type="EMBL" id="BCR84124.1"/>
    </source>
</evidence>
<evidence type="ECO:0000256" key="5">
    <source>
        <dbReference type="RuleBase" id="RU003345"/>
    </source>
</evidence>
<dbReference type="GO" id="GO:0004777">
    <property type="term" value="F:succinate-semialdehyde dehydrogenase (NAD+) activity"/>
    <property type="evidence" value="ECO:0007669"/>
    <property type="project" value="TreeGrafter"/>
</dbReference>
<dbReference type="Gene3D" id="3.40.309.10">
    <property type="entry name" value="Aldehyde Dehydrogenase, Chain A, domain 2"/>
    <property type="match status" value="1"/>
</dbReference>
<protein>
    <recommendedName>
        <fullName evidence="7">Aldehyde dehydrogenase domain-containing protein</fullName>
    </recommendedName>
</protein>
<dbReference type="GO" id="GO:0009450">
    <property type="term" value="P:gamma-aminobutyric acid catabolic process"/>
    <property type="evidence" value="ECO:0007669"/>
    <property type="project" value="TreeGrafter"/>
</dbReference>
<dbReference type="FunFam" id="3.40.309.10:FF:000010">
    <property type="entry name" value="Gamma-aminobutyraldehyde dehydrogenase"/>
    <property type="match status" value="1"/>
</dbReference>
<gene>
    <name evidence="8" type="ORF">ACHE_11526S</name>
</gene>
<dbReference type="EMBL" id="AP024416">
    <property type="protein sequence ID" value="BCR84124.1"/>
    <property type="molecule type" value="Genomic_DNA"/>
</dbReference>
<feature type="domain" description="Aldehyde dehydrogenase" evidence="7">
    <location>
        <begin position="39"/>
        <end position="491"/>
    </location>
</feature>
<dbReference type="InterPro" id="IPR050740">
    <property type="entry name" value="Aldehyde_DH_Superfamily"/>
</dbReference>
<feature type="active site" evidence="4">
    <location>
        <position position="271"/>
    </location>
</feature>
<feature type="compositionally biased region" description="Polar residues" evidence="6">
    <location>
        <begin position="1"/>
        <end position="12"/>
    </location>
</feature>
<dbReference type="SUPFAM" id="SSF53720">
    <property type="entry name" value="ALDH-like"/>
    <property type="match status" value="1"/>
</dbReference>
<reference evidence="8" key="2">
    <citation type="submission" date="2021-02" db="EMBL/GenBank/DDBJ databases">
        <title>Aspergillus chevalieri M1 genome sequence.</title>
        <authorList>
            <person name="Kadooka C."/>
            <person name="Mori K."/>
            <person name="Futagami T."/>
        </authorList>
    </citation>
    <scope>NUCLEOTIDE SEQUENCE</scope>
    <source>
        <strain evidence="8">M1</strain>
    </source>
</reference>
<dbReference type="InterPro" id="IPR016163">
    <property type="entry name" value="Ald_DH_C"/>
</dbReference>
<keyword evidence="2" id="KW-0521">NADP</keyword>
<dbReference type="AlphaFoldDB" id="A0A7R7ZK20"/>
<dbReference type="Gene3D" id="3.40.605.10">
    <property type="entry name" value="Aldehyde Dehydrogenase, Chain A, domain 1"/>
    <property type="match status" value="1"/>
</dbReference>
<dbReference type="PROSITE" id="PS00687">
    <property type="entry name" value="ALDEHYDE_DEHYDR_GLU"/>
    <property type="match status" value="1"/>
</dbReference>
<evidence type="ECO:0000256" key="3">
    <source>
        <dbReference type="ARBA" id="ARBA00023002"/>
    </source>
</evidence>
<evidence type="ECO:0000256" key="2">
    <source>
        <dbReference type="ARBA" id="ARBA00022857"/>
    </source>
</evidence>
<dbReference type="Pfam" id="PF00171">
    <property type="entry name" value="Aldedh"/>
    <property type="match status" value="1"/>
</dbReference>
<accession>A0A7R7ZK20</accession>
<sequence length="496" mass="52576">MTIVPLSNPNGATITTSTTSTGKTPIPLLINNQSVVTDNQFSVHNPGTNQVADLCVGATVDDAIRAVDSAKAAFAPWSKTTPYARRDILLRAADIMQSRKEELIAYQMEETGAGRLFSEKTFDLGVSFMRDTAGRIPSIEGAVPSVSENGETAMVFKEPYGVILGIAPWNAPYILGTRSIILPLAAGNTVVLKGSELSPKCFWALGDIYREAGLPAGCVNVVYHKTSDAATVTNALIAHPAVRKINFTGSSHVGSIVAATAGKYIKPVLLELGGKAAAVVLDDANMEQAAMACTLGAFLHSGQVCMSTERIIVQRSIAGQFRQLLAETAEKVFGQHAPAPVLVASAAVERNKKLVADAVSKGASVLFGNPAAFETNPYSMRPLIVDGVTKDMDLYTTESFGPTVSLIEVDTEDDAVALANDSEYGLTSAVFTGNLFRGLRVARQIESGAVHINSLTIHDEPVLPHGGYKSSGLGRFGGTKGYEEFLQTKTVTWVEP</sequence>
<evidence type="ECO:0000313" key="9">
    <source>
        <dbReference type="Proteomes" id="UP000637239"/>
    </source>
</evidence>
<dbReference type="GeneID" id="66978483"/>
<feature type="region of interest" description="Disordered" evidence="6">
    <location>
        <begin position="1"/>
        <end position="22"/>
    </location>
</feature>
<dbReference type="RefSeq" id="XP_043132646.1">
    <property type="nucleotide sequence ID" value="XM_043276105.1"/>
</dbReference>
<organism evidence="8 9">
    <name type="scientific">Aspergillus chevalieri</name>
    <name type="common">Eurotium chevalieri</name>
    <dbReference type="NCBI Taxonomy" id="182096"/>
    <lineage>
        <taxon>Eukaryota</taxon>
        <taxon>Fungi</taxon>
        <taxon>Dikarya</taxon>
        <taxon>Ascomycota</taxon>
        <taxon>Pezizomycotina</taxon>
        <taxon>Eurotiomycetes</taxon>
        <taxon>Eurotiomycetidae</taxon>
        <taxon>Eurotiales</taxon>
        <taxon>Aspergillaceae</taxon>
        <taxon>Aspergillus</taxon>
        <taxon>Aspergillus subgen. Aspergillus</taxon>
    </lineage>
</organism>
<dbReference type="InterPro" id="IPR015590">
    <property type="entry name" value="Aldehyde_DH_dom"/>
</dbReference>
<dbReference type="PANTHER" id="PTHR43353:SF6">
    <property type="entry name" value="CYTOPLASMIC ALDEHYDE DEHYDROGENASE (EUROFUNG)"/>
    <property type="match status" value="1"/>
</dbReference>
<evidence type="ECO:0000256" key="1">
    <source>
        <dbReference type="ARBA" id="ARBA00009986"/>
    </source>
</evidence>
<dbReference type="Proteomes" id="UP000637239">
    <property type="component" value="Chromosome 1"/>
</dbReference>
<proteinExistence type="inferred from homology"/>
<comment type="similarity">
    <text evidence="1 5">Belongs to the aldehyde dehydrogenase family.</text>
</comment>